<name>A0AA94HMQ8_9MICO</name>
<evidence type="ECO:0000313" key="3">
    <source>
        <dbReference type="Proteomes" id="UP000198506"/>
    </source>
</evidence>
<gene>
    <name evidence="2" type="ORF">SAMN04487783_1655</name>
</gene>
<dbReference type="Proteomes" id="UP000198506">
    <property type="component" value="Unassembled WGS sequence"/>
</dbReference>
<dbReference type="Pfam" id="PF12840">
    <property type="entry name" value="HTH_20"/>
    <property type="match status" value="1"/>
</dbReference>
<dbReference type="SUPFAM" id="SSF46785">
    <property type="entry name" value="Winged helix' DNA-binding domain"/>
    <property type="match status" value="1"/>
</dbReference>
<feature type="region of interest" description="Disordered" evidence="1">
    <location>
        <begin position="136"/>
        <end position="192"/>
    </location>
</feature>
<dbReference type="EMBL" id="FOZN01000002">
    <property type="protein sequence ID" value="SFS11988.1"/>
    <property type="molecule type" value="Genomic_DNA"/>
</dbReference>
<comment type="caution">
    <text evidence="2">The sequence shown here is derived from an EMBL/GenBank/DDBJ whole genome shotgun (WGS) entry which is preliminary data.</text>
</comment>
<evidence type="ECO:0000313" key="2">
    <source>
        <dbReference type="EMBL" id="SFS11988.1"/>
    </source>
</evidence>
<reference evidence="2 3" key="1">
    <citation type="submission" date="2016-10" db="EMBL/GenBank/DDBJ databases">
        <authorList>
            <person name="Varghese N."/>
            <person name="Submissions S."/>
        </authorList>
    </citation>
    <scope>NUCLEOTIDE SEQUENCE [LARGE SCALE GENOMIC DNA]</scope>
    <source>
        <strain evidence="2 3">IAM 15147</strain>
    </source>
</reference>
<feature type="region of interest" description="Disordered" evidence="1">
    <location>
        <begin position="65"/>
        <end position="89"/>
    </location>
</feature>
<dbReference type="InterPro" id="IPR036390">
    <property type="entry name" value="WH_DNA-bd_sf"/>
</dbReference>
<proteinExistence type="predicted"/>
<dbReference type="RefSeq" id="WP_092917631.1">
    <property type="nucleotide sequence ID" value="NZ_FOZN01000002.1"/>
</dbReference>
<keyword evidence="3" id="KW-1185">Reference proteome</keyword>
<dbReference type="AlphaFoldDB" id="A0AA94HMQ8"/>
<sequence length="277" mass="28939">MPLDDDVTAVGAIADDARRELYRYVVAQPQPVGREEAAAAVEMPVHRARFHLEKLEQAGLLETDYARPAGRGGPGAGRPAKRYRRADRSVAVSLPPREYDLAGSLLATAIDAAAASGEPVTDAVARVAAARGRALGAAGREQHAAAPLEATGRDAREAQRAPREATGSDARGARETGGSHALGAERATSEAEGDALDVAAAVLAEHGYEPRRTERGIELANCPFHELSRSHTRLVCGMNRALLGGVTETVAPGELRATLDPAPGRCCVVIEPEASAP</sequence>
<evidence type="ECO:0000256" key="1">
    <source>
        <dbReference type="SAM" id="MobiDB-lite"/>
    </source>
</evidence>
<organism evidence="2 3">
    <name type="scientific">Agrococcus baldri</name>
    <dbReference type="NCBI Taxonomy" id="153730"/>
    <lineage>
        <taxon>Bacteria</taxon>
        <taxon>Bacillati</taxon>
        <taxon>Actinomycetota</taxon>
        <taxon>Actinomycetes</taxon>
        <taxon>Micrococcales</taxon>
        <taxon>Microbacteriaceae</taxon>
        <taxon>Agrococcus</taxon>
    </lineage>
</organism>
<dbReference type="Gene3D" id="1.10.10.10">
    <property type="entry name" value="Winged helix-like DNA-binding domain superfamily/Winged helix DNA-binding domain"/>
    <property type="match status" value="1"/>
</dbReference>
<feature type="compositionally biased region" description="Basic and acidic residues" evidence="1">
    <location>
        <begin position="151"/>
        <end position="163"/>
    </location>
</feature>
<protein>
    <submittedName>
        <fullName evidence="2">Predicted transcriptional regulator, ArsR family</fullName>
    </submittedName>
</protein>
<accession>A0AA94HMQ8</accession>
<dbReference type="InterPro" id="IPR036388">
    <property type="entry name" value="WH-like_DNA-bd_sf"/>
</dbReference>